<dbReference type="Pfam" id="PF03577">
    <property type="entry name" value="Peptidase_C69"/>
    <property type="match status" value="1"/>
</dbReference>
<dbReference type="PROSITE" id="PS00463">
    <property type="entry name" value="ZN2_CY6_FUNGAL_1"/>
    <property type="match status" value="1"/>
</dbReference>
<keyword evidence="3" id="KW-0479">Metal-binding</keyword>
<comment type="similarity">
    <text evidence="2">Belongs to the peptidase C69 family. Secernin subfamily.</text>
</comment>
<dbReference type="EMBL" id="JAADJG010000585">
    <property type="protein sequence ID" value="KAF4442827.1"/>
    <property type="molecule type" value="Genomic_DNA"/>
</dbReference>
<dbReference type="InterPro" id="IPR027796">
    <property type="entry name" value="OTT_1508_deam-like"/>
</dbReference>
<evidence type="ECO:0000256" key="8">
    <source>
        <dbReference type="ARBA" id="ARBA00023163"/>
    </source>
</evidence>
<keyword evidence="12" id="KW-0812">Transmembrane</keyword>
<dbReference type="SUPFAM" id="SSF57701">
    <property type="entry name" value="Zn2/Cys6 DNA-binding domain"/>
    <property type="match status" value="1"/>
</dbReference>
<dbReference type="PROSITE" id="PS50865">
    <property type="entry name" value="ZF_MYND_2"/>
    <property type="match status" value="1"/>
</dbReference>
<evidence type="ECO:0000256" key="5">
    <source>
        <dbReference type="ARBA" id="ARBA00022833"/>
    </source>
</evidence>
<dbReference type="InterPro" id="IPR001138">
    <property type="entry name" value="Zn2Cys6_DnaBD"/>
</dbReference>
<evidence type="ECO:0000313" key="16">
    <source>
        <dbReference type="Proteomes" id="UP000605986"/>
    </source>
</evidence>
<dbReference type="PANTHER" id="PTHR31845">
    <property type="entry name" value="FINGER DOMAIN PROTEIN, PUTATIVE-RELATED"/>
    <property type="match status" value="1"/>
</dbReference>
<dbReference type="InterPro" id="IPR007219">
    <property type="entry name" value="XnlR_reg_dom"/>
</dbReference>
<evidence type="ECO:0000259" key="14">
    <source>
        <dbReference type="PROSITE" id="PS50865"/>
    </source>
</evidence>
<proteinExistence type="inferred from homology"/>
<dbReference type="GO" id="GO:0006351">
    <property type="term" value="P:DNA-templated transcription"/>
    <property type="evidence" value="ECO:0007669"/>
    <property type="project" value="InterPro"/>
</dbReference>
<dbReference type="SUPFAM" id="SSF144232">
    <property type="entry name" value="HIT/MYND zinc finger-like"/>
    <property type="match status" value="1"/>
</dbReference>
<dbReference type="Gene3D" id="6.10.140.2220">
    <property type="match status" value="1"/>
</dbReference>
<dbReference type="SMART" id="SM00066">
    <property type="entry name" value="GAL4"/>
    <property type="match status" value="1"/>
</dbReference>
<dbReference type="GO" id="GO:0000976">
    <property type="term" value="F:transcription cis-regulatory region binding"/>
    <property type="evidence" value="ECO:0007669"/>
    <property type="project" value="TreeGrafter"/>
</dbReference>
<dbReference type="Pfam" id="PF01753">
    <property type="entry name" value="zf-MYND"/>
    <property type="match status" value="1"/>
</dbReference>
<evidence type="ECO:0000256" key="2">
    <source>
        <dbReference type="ARBA" id="ARBA00005705"/>
    </source>
</evidence>
<dbReference type="Pfam" id="PF00172">
    <property type="entry name" value="Zn_clus"/>
    <property type="match status" value="1"/>
</dbReference>
<sequence length="2004" mass="226828">MTRVRIIHPLSEPPGSGDAHQWRLSSDLESEIATLAALCQVKQQQREPIASSIQSEDDVDDPVGDEECTKYLTPLSLDNDTAIKRGFLDRLAELLCYKKDPGLIASTSLLYNEEEATIVAARNSSSSGDTWLPRDVKMLEYLTEILERVSSDDIFEADPRPELQRTLVEYYGQRIRHHAKEIMSIEKGATGLKFFKEDGCGAVASGRLDIYQFAQNLESLSYSTKFYDTLRAELTPRKLQRVLDELAFMRRPMQGADHLLLAAKQLSGFRSINVVLLNSLPARKVTPRPLSKIDMCLTPKFAKKFDTEAKKKKNIHAEMMLMTYLLGPRNPGLEVFPYLGVSKKTCLLCGHMLKQMGQFETRENYGKCYSQWTLPSVLWIELEGAEKLDKATPRLRDILQGEVREEAPYRDAEKESAMAAPVQPRRGREATIFNAVVKDPRLLAREAEWLSASRRENENSVVSNPRQDGADTAMRELESLNLASPKACSFCENTGKLAYTCKTCGTTTYCDIECFHADWYQHKFSCTLGRPIDATDHLVFACHTYQFPQDDEVAKEFGFMCFVTGTDRVRLFELYHRLIIEWGVDEEELRAAVKQNKLKEMLTFQCNQTGDTAMLKDKQWLEGQKKFEAHGENQELTTLIEAAQQELLSPDERKMPVTQLQPPEKCKALIFYVQVRNGFKPDVDEDNWISLGFCTAPDTVSENRLNFAYTLLVDRCTFDEFWSSMAKSSIVELFNKYGLSDRVLHMRNFKEHMAAVNKWHQSVWELKRFTRMEVPDAHRAVVVDYGFRNCKNAHQRMQLRKMYQEYFQRGEDEMKLHEACVAGDLAIFLRSILGDLPVPLDVLRNPYPMENFPLVGMVKDVVQICFESELEEVRASMANCPSGEGDSMITAIPDVSLILKMRTARDIPCHAKGLCGTTILHAFFSLISAIVPFLVARVMFNYATLAATLWLACPASASYAFYVGKNLTQDGSVIVGGTGEEVSSHWLQLFPARDHPPNSTITVGVTKDATFPGELMQIPQVNHTFRYMSMEYSDFEGFPAPLTNGGLNEKGVTVRDVWANNRDELLKMTPNPQHGVQYSDFARIVMERATTYGGNSHLIADKDEGWVVWEMAGGKKLWAAQRLGPNDVKVLYPGYIEDFPTDFKNNSDYAGSDNIVSFAVEQGWWNKTSGKPFNIFNVYGPQDPRYKARDGGYKFMSQAALENATLAMVPVTEAKMMERVRDPRIADDEAGYGQVVSLHAGIDRDMLRIWNAPATSVAAPFVPWWLGVQSIPPEFSEHRYLTTGASSSFLNPDYQLQEASEFAGRIFKRVLYYMCSDPNKYHPIVTEMFTDFESASRVQVEGWVEKTALTMIKQGERKAAQSLLTYYSHTRAAEALEVGHTLNNALDGYIKLTGKWRGPKGDQINDSGEGNETMDGTQLTTRPAPAAMSKRSWSEAENGDANQFPPQISRKVKACTACRRQKIKCLIDENGPPCRRCAEKGLGCVLGKNLQTILDEKSQFTQDVVQDLEQMHNFLKQVAGRLDLELPPLRSYSGAAEPKDESPSMSNKGHHVPSRDNSPKLMPEDDDVPYAPIHSLYTLTKLRALRSPDDIDSQQNPGMDDVITKRLISLTDAERLFNFYRKRLDPYIYLIGCPYETMQECRQKSQFLLVAVLTVAALHDSTADYIYPVISSEFRRLFETSIFERRLSRDYLRALCIGCYWLSDLSWMLSGHAIRRAAEFDLHNSYDRAIERASNEDAECARIWYILCVCDQQLATQYGRPSIVQEDPSTQGATDFLHCAVSNEEDRRLLSQVTVLDQWFAFWTDQVQERWPGIGGFPRKGIILHYNFAQLYLYSHVFRGLSKDEHIPHYFLDCAVKGITAATTIIDKFLNDPDVALGIVGMPSYVHSMTAFASMFLTKVATKYHDLIERDKVYELIMGLVQQFRSQPAGKWHLANLMTGGLERMAQTLKQEVPVDMGPPLGVEMDQNIDTGISGVSGVDAFFPDLPGDFFFNYDMSFEMPAPM</sequence>
<evidence type="ECO:0000256" key="9">
    <source>
        <dbReference type="ARBA" id="ARBA00023242"/>
    </source>
</evidence>
<keyword evidence="8" id="KW-0804">Transcription</keyword>
<dbReference type="GO" id="GO:0016805">
    <property type="term" value="F:dipeptidase activity"/>
    <property type="evidence" value="ECO:0007669"/>
    <property type="project" value="InterPro"/>
</dbReference>
<keyword evidence="4 10" id="KW-0863">Zinc-finger</keyword>
<dbReference type="PROSITE" id="PS01360">
    <property type="entry name" value="ZF_MYND_1"/>
    <property type="match status" value="1"/>
</dbReference>
<dbReference type="GO" id="GO:0005634">
    <property type="term" value="C:nucleus"/>
    <property type="evidence" value="ECO:0007669"/>
    <property type="project" value="UniProtKB-SubCell"/>
</dbReference>
<dbReference type="InterPro" id="IPR005322">
    <property type="entry name" value="Peptidase_C69"/>
</dbReference>
<evidence type="ECO:0000313" key="15">
    <source>
        <dbReference type="EMBL" id="KAF4442827.1"/>
    </source>
</evidence>
<evidence type="ECO:0000256" key="1">
    <source>
        <dbReference type="ARBA" id="ARBA00004123"/>
    </source>
</evidence>
<dbReference type="PROSITE" id="PS50048">
    <property type="entry name" value="ZN2_CY6_FUNGAL_2"/>
    <property type="match status" value="1"/>
</dbReference>
<dbReference type="CDD" id="cd00067">
    <property type="entry name" value="GAL4"/>
    <property type="match status" value="1"/>
</dbReference>
<feature type="region of interest" description="Disordered" evidence="11">
    <location>
        <begin position="1530"/>
        <end position="1564"/>
    </location>
</feature>
<keyword evidence="12" id="KW-0472">Membrane</keyword>
<feature type="domain" description="Zn(2)-C6 fungal-type" evidence="13">
    <location>
        <begin position="1454"/>
        <end position="1486"/>
    </location>
</feature>
<dbReference type="InterPro" id="IPR036864">
    <property type="entry name" value="Zn2-C6_fun-type_DNA-bd_sf"/>
</dbReference>
<dbReference type="SMART" id="SM00906">
    <property type="entry name" value="Fungal_trans"/>
    <property type="match status" value="1"/>
</dbReference>
<evidence type="ECO:0000256" key="7">
    <source>
        <dbReference type="ARBA" id="ARBA00023125"/>
    </source>
</evidence>
<evidence type="ECO:0000256" key="3">
    <source>
        <dbReference type="ARBA" id="ARBA00022723"/>
    </source>
</evidence>
<feature type="region of interest" description="Disordered" evidence="11">
    <location>
        <begin position="1400"/>
        <end position="1431"/>
    </location>
</feature>
<keyword evidence="15" id="KW-0378">Hydrolase</keyword>
<protein>
    <submittedName>
        <fullName evidence="15">Transcriptional activator of proteases prtT</fullName>
    </submittedName>
</protein>
<evidence type="ECO:0000256" key="12">
    <source>
        <dbReference type="SAM" id="Phobius"/>
    </source>
</evidence>
<dbReference type="GO" id="GO:0070004">
    <property type="term" value="F:cysteine-type exopeptidase activity"/>
    <property type="evidence" value="ECO:0007669"/>
    <property type="project" value="InterPro"/>
</dbReference>
<dbReference type="InterPro" id="IPR002893">
    <property type="entry name" value="Znf_MYND"/>
</dbReference>
<dbReference type="Pfam" id="PF14441">
    <property type="entry name" value="OTT_1508_deam"/>
    <property type="match status" value="1"/>
</dbReference>
<dbReference type="GO" id="GO:0006508">
    <property type="term" value="P:proteolysis"/>
    <property type="evidence" value="ECO:0007669"/>
    <property type="project" value="UniProtKB-KW"/>
</dbReference>
<feature type="domain" description="MYND-type" evidence="14">
    <location>
        <begin position="488"/>
        <end position="526"/>
    </location>
</feature>
<dbReference type="PANTHER" id="PTHR31845:SF17">
    <property type="entry name" value="ZN(II)2CYS6 TRANSCRIPTION FACTOR (EUROFUNG)"/>
    <property type="match status" value="1"/>
</dbReference>
<keyword evidence="12" id="KW-1133">Transmembrane helix</keyword>
<organism evidence="15 16">
    <name type="scientific">Fusarium austroafricanum</name>
    <dbReference type="NCBI Taxonomy" id="2364996"/>
    <lineage>
        <taxon>Eukaryota</taxon>
        <taxon>Fungi</taxon>
        <taxon>Dikarya</taxon>
        <taxon>Ascomycota</taxon>
        <taxon>Pezizomycotina</taxon>
        <taxon>Sordariomycetes</taxon>
        <taxon>Hypocreomycetidae</taxon>
        <taxon>Hypocreales</taxon>
        <taxon>Nectriaceae</taxon>
        <taxon>Fusarium</taxon>
        <taxon>Fusarium concolor species complex</taxon>
    </lineage>
</organism>
<keyword evidence="6" id="KW-0805">Transcription regulation</keyword>
<keyword evidence="15" id="KW-0645">Protease</keyword>
<dbReference type="OrthoDB" id="5175656at2759"/>
<dbReference type="Proteomes" id="UP000605986">
    <property type="component" value="Unassembled WGS sequence"/>
</dbReference>
<evidence type="ECO:0000256" key="4">
    <source>
        <dbReference type="ARBA" id="ARBA00022771"/>
    </source>
</evidence>
<comment type="subcellular location">
    <subcellularLocation>
        <location evidence="1">Nucleus</location>
    </subcellularLocation>
</comment>
<gene>
    <name evidence="15" type="ORF">F53441_11617</name>
</gene>
<feature type="transmembrane region" description="Helical" evidence="12">
    <location>
        <begin position="942"/>
        <end position="962"/>
    </location>
</feature>
<keyword evidence="9" id="KW-0539">Nucleus</keyword>
<evidence type="ECO:0000259" key="13">
    <source>
        <dbReference type="PROSITE" id="PS50048"/>
    </source>
</evidence>
<dbReference type="InterPro" id="IPR051089">
    <property type="entry name" value="prtT"/>
</dbReference>
<evidence type="ECO:0000256" key="11">
    <source>
        <dbReference type="SAM" id="MobiDB-lite"/>
    </source>
</evidence>
<name>A0A8H4K3A2_9HYPO</name>
<dbReference type="CDD" id="cd12148">
    <property type="entry name" value="fungal_TF_MHR"/>
    <property type="match status" value="1"/>
</dbReference>
<dbReference type="GO" id="GO:0000981">
    <property type="term" value="F:DNA-binding transcription factor activity, RNA polymerase II-specific"/>
    <property type="evidence" value="ECO:0007669"/>
    <property type="project" value="InterPro"/>
</dbReference>
<reference evidence="15" key="1">
    <citation type="submission" date="2020-01" db="EMBL/GenBank/DDBJ databases">
        <title>Identification and distribution of gene clusters putatively required for synthesis of sphingolipid metabolism inhibitors in phylogenetically diverse species of the filamentous fungus Fusarium.</title>
        <authorList>
            <person name="Kim H.-S."/>
            <person name="Busman M."/>
            <person name="Brown D.W."/>
            <person name="Divon H."/>
            <person name="Uhlig S."/>
            <person name="Proctor R.H."/>
        </authorList>
    </citation>
    <scope>NUCLEOTIDE SEQUENCE</scope>
    <source>
        <strain evidence="15">NRRL 53441</strain>
    </source>
</reference>
<dbReference type="GO" id="GO:0008270">
    <property type="term" value="F:zinc ion binding"/>
    <property type="evidence" value="ECO:0007669"/>
    <property type="project" value="UniProtKB-KW"/>
</dbReference>
<feature type="compositionally biased region" description="Polar residues" evidence="11">
    <location>
        <begin position="1404"/>
        <end position="1421"/>
    </location>
</feature>
<keyword evidence="16" id="KW-1185">Reference proteome</keyword>
<keyword evidence="7" id="KW-0238">DNA-binding</keyword>
<accession>A0A8H4K3A2</accession>
<evidence type="ECO:0000256" key="10">
    <source>
        <dbReference type="PROSITE-ProRule" id="PRU00134"/>
    </source>
</evidence>
<dbReference type="Gene3D" id="4.10.240.10">
    <property type="entry name" value="Zn(2)-C6 fungal-type DNA-binding domain"/>
    <property type="match status" value="1"/>
</dbReference>
<feature type="transmembrane region" description="Helical" evidence="12">
    <location>
        <begin position="918"/>
        <end position="935"/>
    </location>
</feature>
<keyword evidence="5" id="KW-0862">Zinc</keyword>
<evidence type="ECO:0000256" key="6">
    <source>
        <dbReference type="ARBA" id="ARBA00023015"/>
    </source>
</evidence>
<comment type="caution">
    <text evidence="15">The sequence shown here is derived from an EMBL/GenBank/DDBJ whole genome shotgun (WGS) entry which is preliminary data.</text>
</comment>